<comment type="similarity">
    <text evidence="2 7">Belongs to the iron/manganese superoxide dismutase family.</text>
</comment>
<dbReference type="SUPFAM" id="SSF46609">
    <property type="entry name" value="Fe,Mn superoxide dismutase (SOD), N-terminal domain"/>
    <property type="match status" value="1"/>
</dbReference>
<feature type="binding site" evidence="6">
    <location>
        <position position="78"/>
    </location>
    <ligand>
        <name>Mn(2+)</name>
        <dbReference type="ChEBI" id="CHEBI:29035"/>
    </ligand>
</feature>
<feature type="binding site" evidence="6">
    <location>
        <position position="172"/>
    </location>
    <ligand>
        <name>Mn(2+)</name>
        <dbReference type="ChEBI" id="CHEBI:29035"/>
    </ligand>
</feature>
<dbReference type="GO" id="GO:0005737">
    <property type="term" value="C:cytoplasm"/>
    <property type="evidence" value="ECO:0007669"/>
    <property type="project" value="TreeGrafter"/>
</dbReference>
<dbReference type="InterPro" id="IPR019832">
    <property type="entry name" value="Mn/Fe_SOD_C"/>
</dbReference>
<dbReference type="PROSITE" id="PS00088">
    <property type="entry name" value="SOD_MN"/>
    <property type="match status" value="1"/>
</dbReference>
<dbReference type="GO" id="GO:0004784">
    <property type="term" value="F:superoxide dismutase activity"/>
    <property type="evidence" value="ECO:0007669"/>
    <property type="project" value="UniProtKB-EC"/>
</dbReference>
<dbReference type="InterPro" id="IPR001189">
    <property type="entry name" value="Mn/Fe_SOD"/>
</dbReference>
<evidence type="ECO:0000313" key="10">
    <source>
        <dbReference type="EMBL" id="OMJ82544.1"/>
    </source>
</evidence>
<evidence type="ECO:0000256" key="3">
    <source>
        <dbReference type="ARBA" id="ARBA00022723"/>
    </source>
</evidence>
<dbReference type="InterPro" id="IPR036324">
    <property type="entry name" value="Mn/Fe_SOD_N_sf"/>
</dbReference>
<name>A0A1R2C0K6_9CILI</name>
<protein>
    <recommendedName>
        <fullName evidence="7">Superoxide dismutase</fullName>
        <ecNumber evidence="7">1.15.1.1</ecNumber>
    </recommendedName>
</protein>
<evidence type="ECO:0000313" key="11">
    <source>
        <dbReference type="Proteomes" id="UP000187209"/>
    </source>
</evidence>
<keyword evidence="4 7" id="KW-0560">Oxidoreductase</keyword>
<feature type="binding site" evidence="6">
    <location>
        <position position="168"/>
    </location>
    <ligand>
        <name>Mn(2+)</name>
        <dbReference type="ChEBI" id="CHEBI:29035"/>
    </ligand>
</feature>
<evidence type="ECO:0000256" key="2">
    <source>
        <dbReference type="ARBA" id="ARBA00008714"/>
    </source>
</evidence>
<keyword evidence="11" id="KW-1185">Reference proteome</keyword>
<dbReference type="PIRSF" id="PIRSF000349">
    <property type="entry name" value="SODismutase"/>
    <property type="match status" value="1"/>
</dbReference>
<feature type="domain" description="Manganese/iron superoxide dismutase N-terminal" evidence="8">
    <location>
        <begin position="2"/>
        <end position="86"/>
    </location>
</feature>
<evidence type="ECO:0000259" key="8">
    <source>
        <dbReference type="Pfam" id="PF00081"/>
    </source>
</evidence>
<dbReference type="EMBL" id="MPUH01000336">
    <property type="protein sequence ID" value="OMJ82544.1"/>
    <property type="molecule type" value="Genomic_DNA"/>
</dbReference>
<evidence type="ECO:0000256" key="1">
    <source>
        <dbReference type="ARBA" id="ARBA00001962"/>
    </source>
</evidence>
<comment type="catalytic activity">
    <reaction evidence="7">
        <text>2 superoxide + 2 H(+) = H2O2 + O2</text>
        <dbReference type="Rhea" id="RHEA:20696"/>
        <dbReference type="ChEBI" id="CHEBI:15378"/>
        <dbReference type="ChEBI" id="CHEBI:15379"/>
        <dbReference type="ChEBI" id="CHEBI:16240"/>
        <dbReference type="ChEBI" id="CHEBI:18421"/>
        <dbReference type="EC" id="1.15.1.1"/>
    </reaction>
</comment>
<dbReference type="Pfam" id="PF02777">
    <property type="entry name" value="Sod_Fe_C"/>
    <property type="match status" value="1"/>
</dbReference>
<evidence type="ECO:0000256" key="7">
    <source>
        <dbReference type="RuleBase" id="RU000414"/>
    </source>
</evidence>
<dbReference type="Pfam" id="PF00081">
    <property type="entry name" value="Sod_Fe_N"/>
    <property type="match status" value="1"/>
</dbReference>
<organism evidence="10 11">
    <name type="scientific">Stentor coeruleus</name>
    <dbReference type="NCBI Taxonomy" id="5963"/>
    <lineage>
        <taxon>Eukaryota</taxon>
        <taxon>Sar</taxon>
        <taxon>Alveolata</taxon>
        <taxon>Ciliophora</taxon>
        <taxon>Postciliodesmatophora</taxon>
        <taxon>Heterotrichea</taxon>
        <taxon>Heterotrichida</taxon>
        <taxon>Stentoridae</taxon>
        <taxon>Stentor</taxon>
    </lineage>
</organism>
<dbReference type="EC" id="1.15.1.1" evidence="7"/>
<dbReference type="InterPro" id="IPR036314">
    <property type="entry name" value="SOD_C_sf"/>
</dbReference>
<accession>A0A1R2C0K6</accession>
<feature type="domain" description="Manganese/iron superoxide dismutase C-terminal" evidence="9">
    <location>
        <begin position="97"/>
        <end position="200"/>
    </location>
</feature>
<dbReference type="GO" id="GO:0046872">
    <property type="term" value="F:metal ion binding"/>
    <property type="evidence" value="ECO:0007669"/>
    <property type="project" value="UniProtKB-KW"/>
</dbReference>
<dbReference type="PANTHER" id="PTHR43595:SF2">
    <property type="entry name" value="SMALL RIBOSOMAL SUBUNIT PROTEIN MS42"/>
    <property type="match status" value="1"/>
</dbReference>
<evidence type="ECO:0000256" key="5">
    <source>
        <dbReference type="ARBA" id="ARBA00023004"/>
    </source>
</evidence>
<dbReference type="Gene3D" id="1.10.287.990">
    <property type="entry name" value="Fe,Mn superoxide dismutase (SOD) domain"/>
    <property type="match status" value="1"/>
</dbReference>
<comment type="caution">
    <text evidence="10">The sequence shown here is derived from an EMBL/GenBank/DDBJ whole genome shotgun (WGS) entry which is preliminary data.</text>
</comment>
<feature type="binding site" evidence="6">
    <location>
        <position position="27"/>
    </location>
    <ligand>
        <name>Mn(2+)</name>
        <dbReference type="ChEBI" id="CHEBI:29035"/>
    </ligand>
</feature>
<dbReference type="SUPFAM" id="SSF54719">
    <property type="entry name" value="Fe,Mn superoxide dismutase (SOD), C-terminal domain"/>
    <property type="match status" value="1"/>
</dbReference>
<keyword evidence="5" id="KW-0408">Iron</keyword>
<evidence type="ECO:0000256" key="4">
    <source>
        <dbReference type="ARBA" id="ARBA00023002"/>
    </source>
</evidence>
<dbReference type="OrthoDB" id="239262at2759"/>
<dbReference type="InterPro" id="IPR019833">
    <property type="entry name" value="Mn/Fe_SOD_BS"/>
</dbReference>
<reference evidence="10 11" key="1">
    <citation type="submission" date="2016-11" db="EMBL/GenBank/DDBJ databases">
        <title>The macronuclear genome of Stentor coeruleus: a giant cell with tiny introns.</title>
        <authorList>
            <person name="Slabodnick M."/>
            <person name="Ruby J.G."/>
            <person name="Reiff S.B."/>
            <person name="Swart E.C."/>
            <person name="Gosai S."/>
            <person name="Prabakaran S."/>
            <person name="Witkowska E."/>
            <person name="Larue G.E."/>
            <person name="Fisher S."/>
            <person name="Freeman R.M."/>
            <person name="Gunawardena J."/>
            <person name="Chu W."/>
            <person name="Stover N.A."/>
            <person name="Gregory B.D."/>
            <person name="Nowacki M."/>
            <person name="Derisi J."/>
            <person name="Roy S.W."/>
            <person name="Marshall W.F."/>
            <person name="Sood P."/>
        </authorList>
    </citation>
    <scope>NUCLEOTIDE SEQUENCE [LARGE SCALE GENOMIC DNA]</scope>
    <source>
        <strain evidence="10">WM001</strain>
    </source>
</reference>
<gene>
    <name evidence="10" type="ORF">SteCoe_16706</name>
</gene>
<sequence length="214" mass="23956">MSHTLPALPYSLNALEPHMDAMTVELHWSKHHQTYITKLNEALPAFSDRISLDLASLQKVVAGTNAAVINNAGGHYNHCLYWQNLAPIGSSNPQPFGDLAGLIDSSFGSFDEFKQKFTTAAVSRFASGWAFLTLKNDGTLAVHNTPGHDNPLMDGIGDVHGIPILTCDIWEHAYYLKYQNRRPEFVENWWRIVNWDAVVNNFEKYAKNGQAVPF</sequence>
<dbReference type="Gene3D" id="3.55.40.20">
    <property type="entry name" value="Iron/manganese superoxide dismutase, C-terminal domain"/>
    <property type="match status" value="1"/>
</dbReference>
<comment type="function">
    <text evidence="7">Destroys radicals which are normally produced within the cells and which are toxic to biological systems.</text>
</comment>
<keyword evidence="3 6" id="KW-0479">Metal-binding</keyword>
<comment type="cofactor">
    <cofactor evidence="1">
        <name>Fe cation</name>
        <dbReference type="ChEBI" id="CHEBI:24875"/>
    </cofactor>
</comment>
<dbReference type="Proteomes" id="UP000187209">
    <property type="component" value="Unassembled WGS sequence"/>
</dbReference>
<proteinExistence type="inferred from homology"/>
<dbReference type="InterPro" id="IPR019831">
    <property type="entry name" value="Mn/Fe_SOD_N"/>
</dbReference>
<dbReference type="PRINTS" id="PR01703">
    <property type="entry name" value="MNSODISMTASE"/>
</dbReference>
<dbReference type="PANTHER" id="PTHR43595">
    <property type="entry name" value="37S RIBOSOMAL PROTEIN S26, MITOCHONDRIAL"/>
    <property type="match status" value="1"/>
</dbReference>
<dbReference type="AlphaFoldDB" id="A0A1R2C0K6"/>
<evidence type="ECO:0000256" key="6">
    <source>
        <dbReference type="PIRSR" id="PIRSR000349-1"/>
    </source>
</evidence>
<evidence type="ECO:0000259" key="9">
    <source>
        <dbReference type="Pfam" id="PF02777"/>
    </source>
</evidence>